<sequence length="322" mass="38060">MNTYQKKLMQHCNEILGNPNIRQRIVVLCEGQGSILNLSDETTVNYGKMKQMPDADFYIKCIPKTWKTYKPEFFNCQGRTGVIDTYFKLLELHEEGSRESYLNPDKLFAIVDLDLQSQNIDNYGFSDTEEIFLNLYHQGQINEENARNHRIWVTGLIHKEAYFIIPELQEVFDDYINVPMYNSQKLILEDVYITMANAIINSNDLENNLSKVSNRISHCSGLDCTDLEKLRDSWKEQFENSDETRRNELIYALLMLKKVKDKNTKEDYWEDIKPPSDWTNTEEVFRDELLRQIAKFYSEQSNYAKYHIPAFMQFLKHFSTLN</sequence>
<accession>A0ABR8C1M5</accession>
<comment type="caution">
    <text evidence="1">The sequence shown here is derived from an EMBL/GenBank/DDBJ whole genome shotgun (WGS) entry which is preliminary data.</text>
</comment>
<evidence type="ECO:0000313" key="2">
    <source>
        <dbReference type="Proteomes" id="UP000606721"/>
    </source>
</evidence>
<reference evidence="1 2" key="1">
    <citation type="journal article" date="2020" name="ISME J.">
        <title>Comparative genomics reveals insights into cyanobacterial evolution and habitat adaptation.</title>
        <authorList>
            <person name="Chen M.Y."/>
            <person name="Teng W.K."/>
            <person name="Zhao L."/>
            <person name="Hu C.X."/>
            <person name="Zhou Y.K."/>
            <person name="Han B.P."/>
            <person name="Song L.R."/>
            <person name="Shu W.S."/>
        </authorList>
    </citation>
    <scope>NUCLEOTIDE SEQUENCE [LARGE SCALE GENOMIC DNA]</scope>
    <source>
        <strain evidence="1 2">FACHB-1040</strain>
    </source>
</reference>
<organism evidence="1 2">
    <name type="scientific">Aphanizomenon flos-aquae FACHB-1040</name>
    <dbReference type="NCBI Taxonomy" id="2692887"/>
    <lineage>
        <taxon>Bacteria</taxon>
        <taxon>Bacillati</taxon>
        <taxon>Cyanobacteriota</taxon>
        <taxon>Cyanophyceae</taxon>
        <taxon>Nostocales</taxon>
        <taxon>Aphanizomenonaceae</taxon>
        <taxon>Aphanizomenon</taxon>
    </lineage>
</organism>
<dbReference type="Proteomes" id="UP000606721">
    <property type="component" value="Unassembled WGS sequence"/>
</dbReference>
<name>A0ABR8C1M5_APHFL</name>
<proteinExistence type="predicted"/>
<protein>
    <recommendedName>
        <fullName evidence="3">DUF4435 domain-containing protein</fullName>
    </recommendedName>
</protein>
<dbReference type="EMBL" id="JACJQT010000081">
    <property type="protein sequence ID" value="MBD2280937.1"/>
    <property type="molecule type" value="Genomic_DNA"/>
</dbReference>
<keyword evidence="2" id="KW-1185">Reference proteome</keyword>
<evidence type="ECO:0000313" key="1">
    <source>
        <dbReference type="EMBL" id="MBD2280937.1"/>
    </source>
</evidence>
<dbReference type="RefSeq" id="WP_190384286.1">
    <property type="nucleotide sequence ID" value="NZ_JACJQT010000081.1"/>
</dbReference>
<gene>
    <name evidence="1" type="ORF">H6F99_22480</name>
</gene>
<evidence type="ECO:0008006" key="3">
    <source>
        <dbReference type="Google" id="ProtNLM"/>
    </source>
</evidence>